<feature type="compositionally biased region" description="Polar residues" evidence="4">
    <location>
        <begin position="25"/>
        <end position="34"/>
    </location>
</feature>
<gene>
    <name evidence="6" type="ORF">A3770_03p27250</name>
</gene>
<dbReference type="Gene3D" id="3.40.1210.10">
    <property type="entry name" value="Survival protein SurE-like phosphatase/nucleotidase"/>
    <property type="match status" value="1"/>
</dbReference>
<organism evidence="6 7">
    <name type="scientific">Chloropicon primus</name>
    <dbReference type="NCBI Taxonomy" id="1764295"/>
    <lineage>
        <taxon>Eukaryota</taxon>
        <taxon>Viridiplantae</taxon>
        <taxon>Chlorophyta</taxon>
        <taxon>Chloropicophyceae</taxon>
        <taxon>Chloropicales</taxon>
        <taxon>Chloropicaceae</taxon>
        <taxon>Chloropicon</taxon>
    </lineage>
</organism>
<evidence type="ECO:0000256" key="4">
    <source>
        <dbReference type="SAM" id="MobiDB-lite"/>
    </source>
</evidence>
<evidence type="ECO:0000256" key="2">
    <source>
        <dbReference type="ARBA" id="ARBA00022723"/>
    </source>
</evidence>
<dbReference type="GO" id="GO:0008252">
    <property type="term" value="F:nucleotidase activity"/>
    <property type="evidence" value="ECO:0007669"/>
    <property type="project" value="InterPro"/>
</dbReference>
<dbReference type="OrthoDB" id="506731at2759"/>
<name>A0A5B8MID3_9CHLO</name>
<reference evidence="6 7" key="1">
    <citation type="submission" date="2018-07" db="EMBL/GenBank/DDBJ databases">
        <title>The complete nuclear genome of the prasinophyte Chloropicon primus (CCMP1205).</title>
        <authorList>
            <person name="Pombert J.-F."/>
            <person name="Otis C."/>
            <person name="Turmel M."/>
            <person name="Lemieux C."/>
        </authorList>
    </citation>
    <scope>NUCLEOTIDE SEQUENCE [LARGE SCALE GENOMIC DNA]</scope>
    <source>
        <strain evidence="6 7">CCMP1205</strain>
    </source>
</reference>
<accession>A0A5B8MID3</accession>
<comment type="similarity">
    <text evidence="1">Belongs to the SurE nucleotidase family.</text>
</comment>
<dbReference type="AlphaFoldDB" id="A0A5B8MID3"/>
<feature type="region of interest" description="Disordered" evidence="4">
    <location>
        <begin position="17"/>
        <end position="85"/>
    </location>
</feature>
<dbReference type="SUPFAM" id="SSF64167">
    <property type="entry name" value="SurE-like"/>
    <property type="match status" value="1"/>
</dbReference>
<dbReference type="Pfam" id="PF01975">
    <property type="entry name" value="SurE"/>
    <property type="match status" value="1"/>
</dbReference>
<feature type="domain" description="Survival protein SurE-like phosphatase/nucleotidase" evidence="5">
    <location>
        <begin position="79"/>
        <end position="255"/>
    </location>
</feature>
<evidence type="ECO:0000256" key="3">
    <source>
        <dbReference type="ARBA" id="ARBA00022801"/>
    </source>
</evidence>
<dbReference type="InterPro" id="IPR002828">
    <property type="entry name" value="SurE-like_Pase/nucleotidase"/>
</dbReference>
<sequence>MTSLRTTIRGAKRARTYNALLPGSTRANTQQTPRPTGRRHRAGRGSLRGMATSGWSERDARADQGADQGAGQANPPRRVLLTNDDGPASPFFARFAEGMRRKLNWPTFVCLPDSNWSYVSKSLKPPQSNFAVDLRKDEARVPISPASCVNLGLYELAKDVDFVVSGPNVGHNLGRSSILSSGTVGAALEACIHGRKAVAVSFPFKGYDSWTDDDLESAVDVALEVTEFLWNQGFKEGEDPGSVFYNVNVPLWATSSARDRQKEGKLGMEWLQTSVEQGVGYTSLFKVVDEAAMEMEWSPTGERVFDSKTAKEGGDVAAVRDGHVSITKLHPTLQLAK</sequence>
<protein>
    <submittedName>
        <fullName evidence="6">Survival 5'/3'-nucleotidase SurE</fullName>
    </submittedName>
</protein>
<dbReference type="InterPro" id="IPR030048">
    <property type="entry name" value="SurE"/>
</dbReference>
<evidence type="ECO:0000256" key="1">
    <source>
        <dbReference type="ARBA" id="ARBA00011062"/>
    </source>
</evidence>
<dbReference type="Proteomes" id="UP000316726">
    <property type="component" value="Chromosome 3"/>
</dbReference>
<dbReference type="GO" id="GO:0046872">
    <property type="term" value="F:metal ion binding"/>
    <property type="evidence" value="ECO:0007669"/>
    <property type="project" value="UniProtKB-KW"/>
</dbReference>
<evidence type="ECO:0000313" key="6">
    <source>
        <dbReference type="EMBL" id="QDZ20207.1"/>
    </source>
</evidence>
<keyword evidence="2" id="KW-0479">Metal-binding</keyword>
<dbReference type="NCBIfam" id="TIGR00087">
    <property type="entry name" value="surE"/>
    <property type="match status" value="1"/>
</dbReference>
<evidence type="ECO:0000313" key="7">
    <source>
        <dbReference type="Proteomes" id="UP000316726"/>
    </source>
</evidence>
<dbReference type="STRING" id="1764295.A0A5B8MID3"/>
<keyword evidence="3" id="KW-0378">Hydrolase</keyword>
<proteinExistence type="inferred from homology"/>
<keyword evidence="7" id="KW-1185">Reference proteome</keyword>
<evidence type="ECO:0000259" key="5">
    <source>
        <dbReference type="Pfam" id="PF01975"/>
    </source>
</evidence>
<dbReference type="PANTHER" id="PTHR30457">
    <property type="entry name" value="5'-NUCLEOTIDASE SURE"/>
    <property type="match status" value="1"/>
</dbReference>
<dbReference type="InterPro" id="IPR036523">
    <property type="entry name" value="SurE-like_sf"/>
</dbReference>
<dbReference type="PANTHER" id="PTHR30457:SF23">
    <property type="entry name" value="PHOSPHATASE, PUTATIVE (AFU_ORTHOLOGUE AFUA_1G03660)-RELATED"/>
    <property type="match status" value="1"/>
</dbReference>
<dbReference type="EMBL" id="CP031036">
    <property type="protein sequence ID" value="QDZ20207.1"/>
    <property type="molecule type" value="Genomic_DNA"/>
</dbReference>